<keyword evidence="13" id="KW-0282">Flagellum</keyword>
<sequence length="147" mass="17639">MAKPFQFAFLLELAIDKREEAARLISVAINRMQQVRERCEQIEQYRAEYRQRLTDTASRGMRIHQWNDFQLFLAKLDVAVEQQAQELVRAEAQVEAAKQAWREREQDVKAYEMLQARHEEREGQREARREQSMADEWASNMHRRGHH</sequence>
<gene>
    <name evidence="13" type="ORF">SAMN02745887_03573</name>
</gene>
<evidence type="ECO:0000256" key="4">
    <source>
        <dbReference type="ARBA" id="ARBA00022448"/>
    </source>
</evidence>
<evidence type="ECO:0000256" key="3">
    <source>
        <dbReference type="ARBA" id="ARBA00020392"/>
    </source>
</evidence>
<accession>A0A1K2HRF9</accession>
<evidence type="ECO:0000256" key="8">
    <source>
        <dbReference type="ARBA" id="ARBA00022927"/>
    </source>
</evidence>
<reference evidence="13 14" key="1">
    <citation type="submission" date="2016-11" db="EMBL/GenBank/DDBJ databases">
        <authorList>
            <person name="Jaros S."/>
            <person name="Januszkiewicz K."/>
            <person name="Wedrychowicz H."/>
        </authorList>
    </citation>
    <scope>NUCLEOTIDE SEQUENCE [LARGE SCALE GENOMIC DNA]</scope>
    <source>
        <strain evidence="13 14">DSM 18899</strain>
    </source>
</reference>
<evidence type="ECO:0000313" key="14">
    <source>
        <dbReference type="Proteomes" id="UP000186513"/>
    </source>
</evidence>
<dbReference type="InterPro" id="IPR053716">
    <property type="entry name" value="Flag_assembly_chemotaxis_eff"/>
</dbReference>
<dbReference type="PIRSF" id="PIRSF019404">
    <property type="entry name" value="FliJ"/>
    <property type="match status" value="1"/>
</dbReference>
<dbReference type="GO" id="GO:0005886">
    <property type="term" value="C:plasma membrane"/>
    <property type="evidence" value="ECO:0007669"/>
    <property type="project" value="UniProtKB-SubCell"/>
</dbReference>
<proteinExistence type="inferred from homology"/>
<keyword evidence="6" id="KW-0145">Chemotaxis</keyword>
<comment type="subcellular location">
    <subcellularLocation>
        <location evidence="1">Cell membrane</location>
        <topology evidence="1">Peripheral membrane protein</topology>
        <orientation evidence="1">Cytoplasmic side</orientation>
    </subcellularLocation>
</comment>
<dbReference type="GO" id="GO:0044781">
    <property type="term" value="P:bacterial-type flagellum organization"/>
    <property type="evidence" value="ECO:0007669"/>
    <property type="project" value="UniProtKB-KW"/>
</dbReference>
<dbReference type="GO" id="GO:0003774">
    <property type="term" value="F:cytoskeletal motor activity"/>
    <property type="evidence" value="ECO:0007669"/>
    <property type="project" value="InterPro"/>
</dbReference>
<dbReference type="PANTHER" id="PTHR38786:SF1">
    <property type="entry name" value="FLAGELLAR FLIJ PROTEIN"/>
    <property type="match status" value="1"/>
</dbReference>
<dbReference type="AlphaFoldDB" id="A0A1K2HRF9"/>
<dbReference type="RefSeq" id="WP_072430047.1">
    <property type="nucleotide sequence ID" value="NZ_FPKR01000016.1"/>
</dbReference>
<feature type="compositionally biased region" description="Basic and acidic residues" evidence="12">
    <location>
        <begin position="117"/>
        <end position="132"/>
    </location>
</feature>
<evidence type="ECO:0000256" key="12">
    <source>
        <dbReference type="SAM" id="MobiDB-lite"/>
    </source>
</evidence>
<dbReference type="GO" id="GO:0009288">
    <property type="term" value="C:bacterial-type flagellum"/>
    <property type="evidence" value="ECO:0007669"/>
    <property type="project" value="InterPro"/>
</dbReference>
<feature type="coiled-coil region" evidence="11">
    <location>
        <begin position="32"/>
        <end position="100"/>
    </location>
</feature>
<feature type="region of interest" description="Disordered" evidence="12">
    <location>
        <begin position="117"/>
        <end position="147"/>
    </location>
</feature>
<evidence type="ECO:0000256" key="2">
    <source>
        <dbReference type="ARBA" id="ARBA00010004"/>
    </source>
</evidence>
<evidence type="ECO:0000256" key="6">
    <source>
        <dbReference type="ARBA" id="ARBA00022500"/>
    </source>
</evidence>
<keyword evidence="8" id="KW-0653">Protein transport</keyword>
<keyword evidence="7" id="KW-1005">Bacterial flagellum biogenesis</keyword>
<evidence type="ECO:0000256" key="5">
    <source>
        <dbReference type="ARBA" id="ARBA00022475"/>
    </source>
</evidence>
<dbReference type="GO" id="GO:0015031">
    <property type="term" value="P:protein transport"/>
    <property type="evidence" value="ECO:0007669"/>
    <property type="project" value="UniProtKB-KW"/>
</dbReference>
<keyword evidence="10" id="KW-1006">Bacterial flagellum protein export</keyword>
<evidence type="ECO:0000256" key="11">
    <source>
        <dbReference type="SAM" id="Coils"/>
    </source>
</evidence>
<keyword evidence="13" id="KW-0969">Cilium</keyword>
<dbReference type="GO" id="GO:0006935">
    <property type="term" value="P:chemotaxis"/>
    <property type="evidence" value="ECO:0007669"/>
    <property type="project" value="UniProtKB-KW"/>
</dbReference>
<organism evidence="13 14">
    <name type="scientific">Chitinimonas taiwanensis DSM 18899</name>
    <dbReference type="NCBI Taxonomy" id="1121279"/>
    <lineage>
        <taxon>Bacteria</taxon>
        <taxon>Pseudomonadati</taxon>
        <taxon>Pseudomonadota</taxon>
        <taxon>Betaproteobacteria</taxon>
        <taxon>Neisseriales</taxon>
        <taxon>Chitinibacteraceae</taxon>
        <taxon>Chitinimonas</taxon>
    </lineage>
</organism>
<dbReference type="Gene3D" id="1.10.287.1700">
    <property type="match status" value="1"/>
</dbReference>
<dbReference type="PANTHER" id="PTHR38786">
    <property type="entry name" value="FLAGELLAR FLIJ PROTEIN"/>
    <property type="match status" value="1"/>
</dbReference>
<keyword evidence="9" id="KW-0472">Membrane</keyword>
<name>A0A1K2HRF9_9NEIS</name>
<dbReference type="Pfam" id="PF02050">
    <property type="entry name" value="FliJ"/>
    <property type="match status" value="1"/>
</dbReference>
<keyword evidence="11" id="KW-0175">Coiled coil</keyword>
<evidence type="ECO:0000256" key="1">
    <source>
        <dbReference type="ARBA" id="ARBA00004413"/>
    </source>
</evidence>
<dbReference type="Proteomes" id="UP000186513">
    <property type="component" value="Unassembled WGS sequence"/>
</dbReference>
<dbReference type="InterPro" id="IPR018006">
    <property type="entry name" value="Flag_FliJ_proteobac"/>
</dbReference>
<dbReference type="InterPro" id="IPR052570">
    <property type="entry name" value="FliJ"/>
</dbReference>
<dbReference type="PRINTS" id="PR01004">
    <property type="entry name" value="FLGFLIJ"/>
</dbReference>
<evidence type="ECO:0000256" key="7">
    <source>
        <dbReference type="ARBA" id="ARBA00022795"/>
    </source>
</evidence>
<keyword evidence="14" id="KW-1185">Reference proteome</keyword>
<dbReference type="GO" id="GO:0071973">
    <property type="term" value="P:bacterial-type flagellum-dependent cell motility"/>
    <property type="evidence" value="ECO:0007669"/>
    <property type="project" value="InterPro"/>
</dbReference>
<dbReference type="NCBIfam" id="TIGR02473">
    <property type="entry name" value="flagell_FliJ"/>
    <property type="match status" value="1"/>
</dbReference>
<dbReference type="InterPro" id="IPR012823">
    <property type="entry name" value="Flagell_FliJ"/>
</dbReference>
<dbReference type="EMBL" id="FPKR01000016">
    <property type="protein sequence ID" value="SFZ79392.1"/>
    <property type="molecule type" value="Genomic_DNA"/>
</dbReference>
<keyword evidence="13" id="KW-0966">Cell projection</keyword>
<keyword evidence="5" id="KW-1003">Cell membrane</keyword>
<dbReference type="STRING" id="1121279.SAMN02745887_03573"/>
<comment type="similarity">
    <text evidence="2">Belongs to the FliJ family.</text>
</comment>
<evidence type="ECO:0000313" key="13">
    <source>
        <dbReference type="EMBL" id="SFZ79392.1"/>
    </source>
</evidence>
<keyword evidence="4" id="KW-0813">Transport</keyword>
<dbReference type="OrthoDB" id="6465096at2"/>
<evidence type="ECO:0000256" key="9">
    <source>
        <dbReference type="ARBA" id="ARBA00023136"/>
    </source>
</evidence>
<protein>
    <recommendedName>
        <fullName evidence="3">Flagellar FliJ protein</fullName>
    </recommendedName>
</protein>
<evidence type="ECO:0000256" key="10">
    <source>
        <dbReference type="ARBA" id="ARBA00023225"/>
    </source>
</evidence>